<feature type="region of interest" description="Disordered" evidence="1">
    <location>
        <begin position="59"/>
        <end position="89"/>
    </location>
</feature>
<accession>A0A3R9NWX4</accession>
<dbReference type="OrthoDB" id="882482at2"/>
<sequence>MKHAELLAWLAAPADFAQGAALYAQLGGSAVYQQLFALGETGYSRRVLVEQLQLLTGPVQEPAPEPVADNRQLPTDNSQPGTAPAPDAGVLTGLRAQLKAARDERSQLHAQLTAPGLRVTARCKLAHRICALTDQVQQLLASEQHVLTHGRLPGTVATADVTDAGELRRRLDNLISLRSKVRRRPERAGELSALQAEIDLIRTKLMPTNILLDVNAAAA</sequence>
<evidence type="ECO:0000256" key="1">
    <source>
        <dbReference type="SAM" id="MobiDB-lite"/>
    </source>
</evidence>
<organism evidence="2 3">
    <name type="scientific">Hymenobacter rigui</name>
    <dbReference type="NCBI Taxonomy" id="334424"/>
    <lineage>
        <taxon>Bacteria</taxon>
        <taxon>Pseudomonadati</taxon>
        <taxon>Bacteroidota</taxon>
        <taxon>Cytophagia</taxon>
        <taxon>Cytophagales</taxon>
        <taxon>Hymenobacteraceae</taxon>
        <taxon>Hymenobacter</taxon>
    </lineage>
</organism>
<evidence type="ECO:0000313" key="3">
    <source>
        <dbReference type="Proteomes" id="UP000273500"/>
    </source>
</evidence>
<gene>
    <name evidence="2" type="ORF">EI291_18920</name>
</gene>
<dbReference type="AlphaFoldDB" id="A0A3R9NWX4"/>
<protein>
    <submittedName>
        <fullName evidence="2">Uncharacterized protein</fullName>
    </submittedName>
</protein>
<dbReference type="Proteomes" id="UP000273500">
    <property type="component" value="Unassembled WGS sequence"/>
</dbReference>
<keyword evidence="3" id="KW-1185">Reference proteome</keyword>
<dbReference type="RefSeq" id="WP_125423771.1">
    <property type="nucleotide sequence ID" value="NZ_RWIT01000015.1"/>
</dbReference>
<dbReference type="EMBL" id="RWIT01000015">
    <property type="protein sequence ID" value="RSK45185.1"/>
    <property type="molecule type" value="Genomic_DNA"/>
</dbReference>
<proteinExistence type="predicted"/>
<name>A0A3R9NWX4_9BACT</name>
<feature type="compositionally biased region" description="Polar residues" evidence="1">
    <location>
        <begin position="72"/>
        <end position="81"/>
    </location>
</feature>
<reference evidence="2 3" key="1">
    <citation type="submission" date="2018-12" db="EMBL/GenBank/DDBJ databases">
        <authorList>
            <person name="Feng G."/>
            <person name="Zhu H."/>
        </authorList>
    </citation>
    <scope>NUCLEOTIDE SEQUENCE [LARGE SCALE GENOMIC DNA]</scope>
    <source>
        <strain evidence="2 3">KCTC 12533</strain>
    </source>
</reference>
<evidence type="ECO:0000313" key="2">
    <source>
        <dbReference type="EMBL" id="RSK45185.1"/>
    </source>
</evidence>
<comment type="caution">
    <text evidence="2">The sequence shown here is derived from an EMBL/GenBank/DDBJ whole genome shotgun (WGS) entry which is preliminary data.</text>
</comment>